<name>A0A2A5W7W7_9GAMM</name>
<reference evidence="2 3" key="1">
    <citation type="submission" date="2017-08" db="EMBL/GenBank/DDBJ databases">
        <title>Fine stratification of microbial communities through a metagenomic profile of the photic zone.</title>
        <authorList>
            <person name="Haro-Moreno J.M."/>
            <person name="Lopez-Perez M."/>
            <person name="De La Torre J."/>
            <person name="Picazo A."/>
            <person name="Camacho A."/>
            <person name="Rodriguez-Valera F."/>
        </authorList>
    </citation>
    <scope>NUCLEOTIDE SEQUENCE [LARGE SCALE GENOMIC DNA]</scope>
    <source>
        <strain evidence="2">MED-G28</strain>
    </source>
</reference>
<feature type="chain" id="PRO_5012811406" evidence="1">
    <location>
        <begin position="23"/>
        <end position="272"/>
    </location>
</feature>
<protein>
    <submittedName>
        <fullName evidence="2">Uncharacterized protein</fullName>
    </submittedName>
</protein>
<dbReference type="EMBL" id="NTJZ01000017">
    <property type="protein sequence ID" value="PDH32388.1"/>
    <property type="molecule type" value="Genomic_DNA"/>
</dbReference>
<evidence type="ECO:0000313" key="3">
    <source>
        <dbReference type="Proteomes" id="UP000219329"/>
    </source>
</evidence>
<keyword evidence="1" id="KW-0732">Signal</keyword>
<evidence type="ECO:0000313" key="2">
    <source>
        <dbReference type="EMBL" id="PDH32388.1"/>
    </source>
</evidence>
<dbReference type="AlphaFoldDB" id="A0A2A5W7W7"/>
<organism evidence="2 3">
    <name type="scientific">OM182 bacterium MED-G28</name>
    <dbReference type="NCBI Taxonomy" id="1986256"/>
    <lineage>
        <taxon>Bacteria</taxon>
        <taxon>Pseudomonadati</taxon>
        <taxon>Pseudomonadota</taxon>
        <taxon>Gammaproteobacteria</taxon>
        <taxon>OMG group</taxon>
        <taxon>OM182 clade</taxon>
    </lineage>
</organism>
<feature type="signal peptide" evidence="1">
    <location>
        <begin position="1"/>
        <end position="22"/>
    </location>
</feature>
<sequence>MLKKLLFSIVLAATFSTSAVNAQNNVWGDLARAQFDTTTATLRIPCAVLKDESGNAMPGLAPAYALNLLLSSSEPGSERFRLVDPIAAFAEIPESCLDTITVFDGGTTATFITNSTEIDTDATVFADRFYTLELQADLLADGPVEFSVVSAESRLYRKPTFYGETFIGFIGPSPFDAKFVYDDAFLGAAWDAMQDGLVVFEPGRVVIDCFYEDPNNLLEVFEQLGTNSRSILKPTVTAADNGKQVFTTCTAFNRDINRLERTIQIYTWTVFL</sequence>
<proteinExistence type="predicted"/>
<dbReference type="Proteomes" id="UP000219329">
    <property type="component" value="Unassembled WGS sequence"/>
</dbReference>
<accession>A0A2A5W7W7</accession>
<gene>
    <name evidence="2" type="ORF">CNF02_12050</name>
</gene>
<comment type="caution">
    <text evidence="2">The sequence shown here is derived from an EMBL/GenBank/DDBJ whole genome shotgun (WGS) entry which is preliminary data.</text>
</comment>
<evidence type="ECO:0000256" key="1">
    <source>
        <dbReference type="SAM" id="SignalP"/>
    </source>
</evidence>